<name>A0A1A3NV88_MYCAS</name>
<dbReference type="EMBL" id="LZLS01000130">
    <property type="protein sequence ID" value="OBK25903.1"/>
    <property type="molecule type" value="Genomic_DNA"/>
</dbReference>
<dbReference type="InterPro" id="IPR014729">
    <property type="entry name" value="Rossmann-like_a/b/a_fold"/>
</dbReference>
<dbReference type="Proteomes" id="UP000093928">
    <property type="component" value="Unassembled WGS sequence"/>
</dbReference>
<evidence type="ECO:0000313" key="4">
    <source>
        <dbReference type="Proteomes" id="UP000093928"/>
    </source>
</evidence>
<evidence type="ECO:0000256" key="1">
    <source>
        <dbReference type="ARBA" id="ARBA00008791"/>
    </source>
</evidence>
<proteinExistence type="inferred from homology"/>
<dbReference type="RefSeq" id="WP_065144610.1">
    <property type="nucleotide sequence ID" value="NZ_LZLS01000130.1"/>
</dbReference>
<comment type="similarity">
    <text evidence="1">Belongs to the universal stress protein A family.</text>
</comment>
<feature type="domain" description="UspA" evidence="2">
    <location>
        <begin position="11"/>
        <end position="149"/>
    </location>
</feature>
<dbReference type="AlphaFoldDB" id="A0A1A3NV88"/>
<feature type="domain" description="UspA" evidence="2">
    <location>
        <begin position="162"/>
        <end position="294"/>
    </location>
</feature>
<protein>
    <submittedName>
        <fullName evidence="3">Universal stress protein UspA</fullName>
    </submittedName>
</protein>
<dbReference type="Pfam" id="PF00582">
    <property type="entry name" value="Usp"/>
    <property type="match status" value="2"/>
</dbReference>
<organism evidence="3 4">
    <name type="scientific">Mycobacterium asiaticum</name>
    <dbReference type="NCBI Taxonomy" id="1790"/>
    <lineage>
        <taxon>Bacteria</taxon>
        <taxon>Bacillati</taxon>
        <taxon>Actinomycetota</taxon>
        <taxon>Actinomycetes</taxon>
        <taxon>Mycobacteriales</taxon>
        <taxon>Mycobacteriaceae</taxon>
        <taxon>Mycobacterium</taxon>
    </lineage>
</organism>
<dbReference type="Gene3D" id="3.40.50.620">
    <property type="entry name" value="HUPs"/>
    <property type="match status" value="2"/>
</dbReference>
<dbReference type="OrthoDB" id="3174546at2"/>
<dbReference type="GO" id="GO:0001666">
    <property type="term" value="P:response to hypoxia"/>
    <property type="evidence" value="ECO:0007669"/>
    <property type="project" value="UniProtKB-ARBA"/>
</dbReference>
<sequence length="299" mass="31649">MSSAATESLGVLVGVDGSPASNAAVVWAARSAELRQLPLTVVHVVNADVATWPPMPYPDTWAVWQQDAGRKVVADSVEIAKDAVLTDRKLSIKSELVYSTPVPAMVEMSSQAELLVIGATGRGALARLLLGSVSSSVVRQANCPVAIIHDEDPLMPHPLRAPVLLGIDGSPASEVATAIAFDEASRRGVQLIALHAWSDRDIVELPGLDWETVKTEAEITLAERLAGWQERYPDVKVSRVVVCDRPARQIVEHSESAQLVVVGSHGRGALAGTLLGSVSNAVVHSVRMPLIVARAKVAA</sequence>
<evidence type="ECO:0000313" key="3">
    <source>
        <dbReference type="EMBL" id="OBK25903.1"/>
    </source>
</evidence>
<dbReference type="PANTHER" id="PTHR46268">
    <property type="entry name" value="STRESS RESPONSE PROTEIN NHAX"/>
    <property type="match status" value="1"/>
</dbReference>
<comment type="caution">
    <text evidence="3">The sequence shown here is derived from an EMBL/GenBank/DDBJ whole genome shotgun (WGS) entry which is preliminary data.</text>
</comment>
<accession>A0A1A3NV88</accession>
<dbReference type="FunFam" id="3.40.50.620:FF:000123">
    <property type="entry name" value="Universal stress protein family"/>
    <property type="match status" value="1"/>
</dbReference>
<dbReference type="PANTHER" id="PTHR46268:SF6">
    <property type="entry name" value="UNIVERSAL STRESS PROTEIN UP12"/>
    <property type="match status" value="1"/>
</dbReference>
<gene>
    <name evidence="3" type="ORF">A5634_25405</name>
</gene>
<evidence type="ECO:0000259" key="2">
    <source>
        <dbReference type="Pfam" id="PF00582"/>
    </source>
</evidence>
<dbReference type="SUPFAM" id="SSF52402">
    <property type="entry name" value="Adenine nucleotide alpha hydrolases-like"/>
    <property type="match status" value="2"/>
</dbReference>
<dbReference type="InterPro" id="IPR006015">
    <property type="entry name" value="Universal_stress_UspA"/>
</dbReference>
<dbReference type="PRINTS" id="PR01438">
    <property type="entry name" value="UNVRSLSTRESS"/>
</dbReference>
<dbReference type="CDD" id="cd23944">
    <property type="entry name" value="USP_Rv2623_repeat1"/>
    <property type="match status" value="1"/>
</dbReference>
<dbReference type="InterPro" id="IPR006016">
    <property type="entry name" value="UspA"/>
</dbReference>
<reference evidence="3 4" key="1">
    <citation type="submission" date="2016-06" db="EMBL/GenBank/DDBJ databases">
        <authorList>
            <person name="Kjaerup R.B."/>
            <person name="Dalgaard T.S."/>
            <person name="Juul-Madsen H.R."/>
        </authorList>
    </citation>
    <scope>NUCLEOTIDE SEQUENCE [LARGE SCALE GENOMIC DNA]</scope>
    <source>
        <strain evidence="3 4">1165133.8</strain>
    </source>
</reference>